<dbReference type="Proteomes" id="UP000612855">
    <property type="component" value="Unassembled WGS sequence"/>
</dbReference>
<name>A0A917A8X3_9RHOB</name>
<organism evidence="2 3">
    <name type="scientific">Primorskyibacter flagellatus</name>
    <dbReference type="NCBI Taxonomy" id="1387277"/>
    <lineage>
        <taxon>Bacteria</taxon>
        <taxon>Pseudomonadati</taxon>
        <taxon>Pseudomonadota</taxon>
        <taxon>Alphaproteobacteria</taxon>
        <taxon>Rhodobacterales</taxon>
        <taxon>Roseobacteraceae</taxon>
        <taxon>Primorskyibacter</taxon>
    </lineage>
</organism>
<keyword evidence="1" id="KW-0472">Membrane</keyword>
<feature type="transmembrane region" description="Helical" evidence="1">
    <location>
        <begin position="45"/>
        <end position="65"/>
    </location>
</feature>
<dbReference type="AlphaFoldDB" id="A0A917A8X3"/>
<feature type="transmembrane region" description="Helical" evidence="1">
    <location>
        <begin position="7"/>
        <end position="25"/>
    </location>
</feature>
<sequence>MTRSARTWQVLIAVPFLILGAWALLCPTSVQWVAFRPEVRLDDRILSVALGAFGAQAVLCSIFILTSRFTRWSFLAYGLALLPFFVFNYWFLYVEPLFSAGMAIDFVANLAMLGFCVMGWRAARAEGL</sequence>
<dbReference type="EMBL" id="BMFJ01000001">
    <property type="protein sequence ID" value="GGE34043.1"/>
    <property type="molecule type" value="Genomic_DNA"/>
</dbReference>
<comment type="caution">
    <text evidence="2">The sequence shown here is derived from an EMBL/GenBank/DDBJ whole genome shotgun (WGS) entry which is preliminary data.</text>
</comment>
<evidence type="ECO:0000313" key="2">
    <source>
        <dbReference type="EMBL" id="GGE34043.1"/>
    </source>
</evidence>
<feature type="transmembrane region" description="Helical" evidence="1">
    <location>
        <begin position="72"/>
        <end position="91"/>
    </location>
</feature>
<keyword evidence="1" id="KW-1133">Transmembrane helix</keyword>
<protein>
    <submittedName>
        <fullName evidence="2">Uncharacterized protein</fullName>
    </submittedName>
</protein>
<evidence type="ECO:0000313" key="3">
    <source>
        <dbReference type="Proteomes" id="UP000612855"/>
    </source>
</evidence>
<evidence type="ECO:0000256" key="1">
    <source>
        <dbReference type="SAM" id="Phobius"/>
    </source>
</evidence>
<feature type="transmembrane region" description="Helical" evidence="1">
    <location>
        <begin position="97"/>
        <end position="120"/>
    </location>
</feature>
<keyword evidence="1" id="KW-0812">Transmembrane</keyword>
<gene>
    <name evidence="2" type="ORF">GCM10011360_22370</name>
</gene>
<dbReference type="RefSeq" id="WP_188477764.1">
    <property type="nucleotide sequence ID" value="NZ_BMFJ01000001.1"/>
</dbReference>
<reference evidence="3" key="1">
    <citation type="journal article" date="2019" name="Int. J. Syst. Evol. Microbiol.">
        <title>The Global Catalogue of Microorganisms (GCM) 10K type strain sequencing project: providing services to taxonomists for standard genome sequencing and annotation.</title>
        <authorList>
            <consortium name="The Broad Institute Genomics Platform"/>
            <consortium name="The Broad Institute Genome Sequencing Center for Infectious Disease"/>
            <person name="Wu L."/>
            <person name="Ma J."/>
        </authorList>
    </citation>
    <scope>NUCLEOTIDE SEQUENCE [LARGE SCALE GENOMIC DNA]</scope>
    <source>
        <strain evidence="3">CGMCC 1.12664</strain>
    </source>
</reference>
<accession>A0A917A8X3</accession>
<keyword evidence="3" id="KW-1185">Reference proteome</keyword>
<proteinExistence type="predicted"/>